<sequence length="59" mass="6884">MLPAKQRTRNTPLLPYIMRFRPRPSIRRVRFLPRKLHRSKPPGRVATHPGLMIVSAGRT</sequence>
<accession>A0A9D4ETE8</accession>
<reference evidence="2" key="1">
    <citation type="journal article" date="2019" name="bioRxiv">
        <title>The Genome of the Zebra Mussel, Dreissena polymorpha: A Resource for Invasive Species Research.</title>
        <authorList>
            <person name="McCartney M.A."/>
            <person name="Auch B."/>
            <person name="Kono T."/>
            <person name="Mallez S."/>
            <person name="Zhang Y."/>
            <person name="Obille A."/>
            <person name="Becker A."/>
            <person name="Abrahante J.E."/>
            <person name="Garbe J."/>
            <person name="Badalamenti J.P."/>
            <person name="Herman A."/>
            <person name="Mangelson H."/>
            <person name="Liachko I."/>
            <person name="Sullivan S."/>
            <person name="Sone E.D."/>
            <person name="Koren S."/>
            <person name="Silverstein K.A.T."/>
            <person name="Beckman K.B."/>
            <person name="Gohl D.M."/>
        </authorList>
    </citation>
    <scope>NUCLEOTIDE SEQUENCE</scope>
    <source>
        <strain evidence="2">Duluth1</strain>
        <tissue evidence="2">Whole animal</tissue>
    </source>
</reference>
<dbReference type="AlphaFoldDB" id="A0A9D4ETE8"/>
<evidence type="ECO:0000256" key="1">
    <source>
        <dbReference type="SAM" id="MobiDB-lite"/>
    </source>
</evidence>
<keyword evidence="3" id="KW-1185">Reference proteome</keyword>
<gene>
    <name evidence="2" type="ORF">DPMN_162118</name>
</gene>
<protein>
    <submittedName>
        <fullName evidence="2">Uncharacterized protein</fullName>
    </submittedName>
</protein>
<comment type="caution">
    <text evidence="2">The sequence shown here is derived from an EMBL/GenBank/DDBJ whole genome shotgun (WGS) entry which is preliminary data.</text>
</comment>
<feature type="region of interest" description="Disordered" evidence="1">
    <location>
        <begin position="36"/>
        <end position="59"/>
    </location>
</feature>
<reference evidence="2" key="2">
    <citation type="submission" date="2020-11" db="EMBL/GenBank/DDBJ databases">
        <authorList>
            <person name="McCartney M.A."/>
            <person name="Auch B."/>
            <person name="Kono T."/>
            <person name="Mallez S."/>
            <person name="Becker A."/>
            <person name="Gohl D.M."/>
            <person name="Silverstein K.A.T."/>
            <person name="Koren S."/>
            <person name="Bechman K.B."/>
            <person name="Herman A."/>
            <person name="Abrahante J.E."/>
            <person name="Garbe J."/>
        </authorList>
    </citation>
    <scope>NUCLEOTIDE SEQUENCE</scope>
    <source>
        <strain evidence="2">Duluth1</strain>
        <tissue evidence="2">Whole animal</tissue>
    </source>
</reference>
<organism evidence="2 3">
    <name type="scientific">Dreissena polymorpha</name>
    <name type="common">Zebra mussel</name>
    <name type="synonym">Mytilus polymorpha</name>
    <dbReference type="NCBI Taxonomy" id="45954"/>
    <lineage>
        <taxon>Eukaryota</taxon>
        <taxon>Metazoa</taxon>
        <taxon>Spiralia</taxon>
        <taxon>Lophotrochozoa</taxon>
        <taxon>Mollusca</taxon>
        <taxon>Bivalvia</taxon>
        <taxon>Autobranchia</taxon>
        <taxon>Heteroconchia</taxon>
        <taxon>Euheterodonta</taxon>
        <taxon>Imparidentia</taxon>
        <taxon>Neoheterodontei</taxon>
        <taxon>Myida</taxon>
        <taxon>Dreissenoidea</taxon>
        <taxon>Dreissenidae</taxon>
        <taxon>Dreissena</taxon>
    </lineage>
</organism>
<name>A0A9D4ETE8_DREPO</name>
<dbReference type="Proteomes" id="UP000828390">
    <property type="component" value="Unassembled WGS sequence"/>
</dbReference>
<dbReference type="EMBL" id="JAIWYP010000008">
    <property type="protein sequence ID" value="KAH3784166.1"/>
    <property type="molecule type" value="Genomic_DNA"/>
</dbReference>
<evidence type="ECO:0000313" key="2">
    <source>
        <dbReference type="EMBL" id="KAH3784166.1"/>
    </source>
</evidence>
<evidence type="ECO:0000313" key="3">
    <source>
        <dbReference type="Proteomes" id="UP000828390"/>
    </source>
</evidence>
<proteinExistence type="predicted"/>